<dbReference type="Proteomes" id="UP000036834">
    <property type="component" value="Unassembled WGS sequence"/>
</dbReference>
<keyword evidence="2" id="KW-0378">Hydrolase</keyword>
<evidence type="ECO:0000256" key="3">
    <source>
        <dbReference type="ARBA" id="ARBA00022806"/>
    </source>
</evidence>
<dbReference type="Gene3D" id="3.40.50.300">
    <property type="entry name" value="P-loop containing nucleotide triphosphate hydrolases"/>
    <property type="match status" value="2"/>
</dbReference>
<evidence type="ECO:0000313" key="11">
    <source>
        <dbReference type="Proteomes" id="UP000036834"/>
    </source>
</evidence>
<dbReference type="InterPro" id="IPR032284">
    <property type="entry name" value="RecQ_Zn-bd"/>
</dbReference>
<reference evidence="11" key="1">
    <citation type="submission" date="2015-07" db="EMBL/GenBank/DDBJ databases">
        <title>Genome sequencing project for genomic taxonomy and phylogenomics of Bacillus-like bacteria.</title>
        <authorList>
            <person name="Liu B."/>
            <person name="Wang J."/>
            <person name="Zhu Y."/>
            <person name="Liu G."/>
            <person name="Chen Q."/>
            <person name="Chen Z."/>
            <person name="Lan J."/>
            <person name="Che J."/>
            <person name="Ge C."/>
            <person name="Shi H."/>
            <person name="Pan Z."/>
            <person name="Liu X."/>
        </authorList>
    </citation>
    <scope>NUCLEOTIDE SEQUENCE [LARGE SCALE GENOMIC DNA]</scope>
    <source>
        <strain evidence="11">DSM 9887</strain>
    </source>
</reference>
<dbReference type="SMART" id="SM00487">
    <property type="entry name" value="DEXDc"/>
    <property type="match status" value="1"/>
</dbReference>
<dbReference type="GO" id="GO:0030894">
    <property type="term" value="C:replisome"/>
    <property type="evidence" value="ECO:0007669"/>
    <property type="project" value="TreeGrafter"/>
</dbReference>
<dbReference type="SMART" id="SM00490">
    <property type="entry name" value="HELICc"/>
    <property type="match status" value="1"/>
</dbReference>
<accession>A0A0K9YR43</accession>
<evidence type="ECO:0000256" key="2">
    <source>
        <dbReference type="ARBA" id="ARBA00022801"/>
    </source>
</evidence>
<dbReference type="FunFam" id="3.40.50.300:FF:001389">
    <property type="entry name" value="ATP-dependent DNA helicase RecQ"/>
    <property type="match status" value="1"/>
</dbReference>
<dbReference type="Pfam" id="PF16124">
    <property type="entry name" value="RecQ_Zn_bind"/>
    <property type="match status" value="1"/>
</dbReference>
<dbReference type="GO" id="GO:0006310">
    <property type="term" value="P:DNA recombination"/>
    <property type="evidence" value="ECO:0007669"/>
    <property type="project" value="InterPro"/>
</dbReference>
<dbReference type="EMBL" id="LGIQ01000009">
    <property type="protein sequence ID" value="KNB71112.1"/>
    <property type="molecule type" value="Genomic_DNA"/>
</dbReference>
<dbReference type="SUPFAM" id="SSF52540">
    <property type="entry name" value="P-loop containing nucleoside triphosphate hydrolases"/>
    <property type="match status" value="1"/>
</dbReference>
<dbReference type="Proteomes" id="UP000319578">
    <property type="component" value="Unassembled WGS sequence"/>
</dbReference>
<dbReference type="InterPro" id="IPR011545">
    <property type="entry name" value="DEAD/DEAH_box_helicase_dom"/>
</dbReference>
<dbReference type="InterPro" id="IPR001650">
    <property type="entry name" value="Helicase_C-like"/>
</dbReference>
<dbReference type="GO" id="GO:0005524">
    <property type="term" value="F:ATP binding"/>
    <property type="evidence" value="ECO:0007669"/>
    <property type="project" value="UniProtKB-KW"/>
</dbReference>
<comment type="caution">
    <text evidence="10">The sequence shown here is derived from an EMBL/GenBank/DDBJ whole genome shotgun (WGS) entry which is preliminary data.</text>
</comment>
<gene>
    <name evidence="9" type="primary">recS</name>
    <name evidence="10" type="ORF">ADS79_20055</name>
    <name evidence="9" type="ORF">BRE01_03290</name>
</gene>
<organism evidence="10 11">
    <name type="scientific">Brevibacillus reuszeri</name>
    <dbReference type="NCBI Taxonomy" id="54915"/>
    <lineage>
        <taxon>Bacteria</taxon>
        <taxon>Bacillati</taxon>
        <taxon>Bacillota</taxon>
        <taxon>Bacilli</taxon>
        <taxon>Bacillales</taxon>
        <taxon>Paenibacillaceae</taxon>
        <taxon>Brevibacillus</taxon>
    </lineage>
</organism>
<dbReference type="EMBL" id="BJON01000002">
    <property type="protein sequence ID" value="GED66627.1"/>
    <property type="molecule type" value="Genomic_DNA"/>
</dbReference>
<evidence type="ECO:0000256" key="5">
    <source>
        <dbReference type="ARBA" id="ARBA00044535"/>
    </source>
</evidence>
<dbReference type="InterPro" id="IPR004589">
    <property type="entry name" value="DNA_helicase_ATP-dep_RecQ"/>
</dbReference>
<dbReference type="STRING" id="54915.ADS79_20055"/>
<dbReference type="InterPro" id="IPR036388">
    <property type="entry name" value="WH-like_DNA-bd_sf"/>
</dbReference>
<evidence type="ECO:0000313" key="9">
    <source>
        <dbReference type="EMBL" id="GED66627.1"/>
    </source>
</evidence>
<dbReference type="GO" id="GO:0003676">
    <property type="term" value="F:nucleic acid binding"/>
    <property type="evidence" value="ECO:0007669"/>
    <property type="project" value="InterPro"/>
</dbReference>
<keyword evidence="4" id="KW-0067">ATP-binding</keyword>
<evidence type="ECO:0000256" key="1">
    <source>
        <dbReference type="ARBA" id="ARBA00022741"/>
    </source>
</evidence>
<name>A0A0K9YR43_9BACL</name>
<evidence type="ECO:0000256" key="4">
    <source>
        <dbReference type="ARBA" id="ARBA00022840"/>
    </source>
</evidence>
<dbReference type="GO" id="GO:0005737">
    <property type="term" value="C:cytoplasm"/>
    <property type="evidence" value="ECO:0007669"/>
    <property type="project" value="TreeGrafter"/>
</dbReference>
<reference evidence="10" key="2">
    <citation type="submission" date="2015-07" db="EMBL/GenBank/DDBJ databases">
        <title>MeaNS - Measles Nucleotide Surveillance Program.</title>
        <authorList>
            <person name="Tran T."/>
            <person name="Druce J."/>
        </authorList>
    </citation>
    <scope>NUCLEOTIDE SEQUENCE</scope>
    <source>
        <strain evidence="10">DSM 9887</strain>
    </source>
</reference>
<dbReference type="InterPro" id="IPR014001">
    <property type="entry name" value="Helicase_ATP-bd"/>
</dbReference>
<dbReference type="Pfam" id="PF00270">
    <property type="entry name" value="DEAD"/>
    <property type="match status" value="1"/>
</dbReference>
<dbReference type="InterPro" id="IPR027417">
    <property type="entry name" value="P-loop_NTPase"/>
</dbReference>
<keyword evidence="1" id="KW-0547">Nucleotide-binding</keyword>
<dbReference type="GO" id="GO:0043590">
    <property type="term" value="C:bacterial nucleoid"/>
    <property type="evidence" value="ECO:0007669"/>
    <property type="project" value="TreeGrafter"/>
</dbReference>
<dbReference type="PANTHER" id="PTHR13710">
    <property type="entry name" value="DNA HELICASE RECQ FAMILY MEMBER"/>
    <property type="match status" value="1"/>
</dbReference>
<feature type="domain" description="Helicase ATP-binding" evidence="7">
    <location>
        <begin position="26"/>
        <end position="195"/>
    </location>
</feature>
<evidence type="ECO:0000259" key="8">
    <source>
        <dbReference type="PROSITE" id="PS51194"/>
    </source>
</evidence>
<reference evidence="9 12" key="3">
    <citation type="submission" date="2019-06" db="EMBL/GenBank/DDBJ databases">
        <title>Whole genome shotgun sequence of Brevibacillus reuszeri NBRC 15719.</title>
        <authorList>
            <person name="Hosoyama A."/>
            <person name="Uohara A."/>
            <person name="Ohji S."/>
            <person name="Ichikawa N."/>
        </authorList>
    </citation>
    <scope>NUCLEOTIDE SEQUENCE [LARGE SCALE GENOMIC DNA]</scope>
    <source>
        <strain evidence="9 12">NBRC 15719</strain>
    </source>
</reference>
<dbReference type="Pfam" id="PF00271">
    <property type="entry name" value="Helicase_C"/>
    <property type="match status" value="1"/>
</dbReference>
<proteinExistence type="predicted"/>
<dbReference type="GO" id="GO:0006281">
    <property type="term" value="P:DNA repair"/>
    <property type="evidence" value="ECO:0007669"/>
    <property type="project" value="TreeGrafter"/>
</dbReference>
<dbReference type="PATRIC" id="fig|54915.3.peg.3126"/>
<dbReference type="Gene3D" id="1.10.10.10">
    <property type="entry name" value="Winged helix-like DNA-binding domain superfamily/Winged helix DNA-binding domain"/>
    <property type="match status" value="1"/>
</dbReference>
<keyword evidence="12" id="KW-1185">Reference proteome</keyword>
<sequence>MSDLLQRALSKHFGHPSFRPGQEDMIRRVMSGRNVLGLLATGGGKSVTYQLPALLLPGMTIVVSPLISLMIDQVQQLRVRSRIAVAYINSSQDPAESRELLREIGAGKFKLLYISPEKLQQPYVQEVLRRARVSLVAIDEAHCISQWGHDFRTDYLRLPEVIKKLGNPPVLAVTATATKAVRNEICDLLNVSGEDVIVQPLNRANIAQDLVVTNDEGERRERVLEMMNTLEGPGIVYCSTRQAVEVLTATYQLEGNRRVHGYHGGMNSMERMLIQQQFLANELDIIVATNAFGMGIDKSNIRFVIHYQLPASMEAYAQEIGRVGRDGRPGYAVLFSGMEDVQIHQHMLEREYPSQLQVQQFCQLLSTGSQITSEALASIDISEEMAGLLSFYTEKAAYSSKPGSIMPYDPDKALGIWQVTQARKKQKQQKLFGMLNYVQSSDCLRRSINQYFEEAEYAYTLQCCSRCGLDRAVYNRAANSEQEKKDEKPWNLRQALQILLPKR</sequence>
<dbReference type="PANTHER" id="PTHR13710:SF84">
    <property type="entry name" value="ATP-DEPENDENT DNA HELICASE RECS-RELATED"/>
    <property type="match status" value="1"/>
</dbReference>
<dbReference type="CDD" id="cd17920">
    <property type="entry name" value="DEXHc_RecQ"/>
    <property type="match status" value="1"/>
</dbReference>
<evidence type="ECO:0000259" key="7">
    <source>
        <dbReference type="PROSITE" id="PS51192"/>
    </source>
</evidence>
<dbReference type="GO" id="GO:0009378">
    <property type="term" value="F:four-way junction helicase activity"/>
    <property type="evidence" value="ECO:0007669"/>
    <property type="project" value="TreeGrafter"/>
</dbReference>
<dbReference type="PROSITE" id="PS51192">
    <property type="entry name" value="HELICASE_ATP_BIND_1"/>
    <property type="match status" value="1"/>
</dbReference>
<dbReference type="GO" id="GO:0016787">
    <property type="term" value="F:hydrolase activity"/>
    <property type="evidence" value="ECO:0007669"/>
    <property type="project" value="UniProtKB-KW"/>
</dbReference>
<dbReference type="GO" id="GO:0043138">
    <property type="term" value="F:3'-5' DNA helicase activity"/>
    <property type="evidence" value="ECO:0007669"/>
    <property type="project" value="TreeGrafter"/>
</dbReference>
<dbReference type="NCBIfam" id="TIGR00614">
    <property type="entry name" value="recQ_fam"/>
    <property type="match status" value="1"/>
</dbReference>
<keyword evidence="3 10" id="KW-0347">Helicase</keyword>
<evidence type="ECO:0000313" key="12">
    <source>
        <dbReference type="Proteomes" id="UP000319578"/>
    </source>
</evidence>
<dbReference type="AlphaFoldDB" id="A0A0K9YR43"/>
<evidence type="ECO:0000313" key="10">
    <source>
        <dbReference type="EMBL" id="KNB71112.1"/>
    </source>
</evidence>
<evidence type="ECO:0000256" key="6">
    <source>
        <dbReference type="ARBA" id="ARBA00044550"/>
    </source>
</evidence>
<dbReference type="RefSeq" id="WP_049740147.1">
    <property type="nucleotide sequence ID" value="NZ_BJON01000002.1"/>
</dbReference>
<protein>
    <recommendedName>
        <fullName evidence="5">ATP-dependent DNA helicase RecQ</fullName>
    </recommendedName>
    <alternativeName>
        <fullName evidence="6">DNA 3'-5' helicase RecQ</fullName>
    </alternativeName>
</protein>
<dbReference type="PROSITE" id="PS51194">
    <property type="entry name" value="HELICASE_CTER"/>
    <property type="match status" value="1"/>
</dbReference>
<feature type="domain" description="Helicase C-terminal" evidence="8">
    <location>
        <begin position="222"/>
        <end position="366"/>
    </location>
</feature>